<keyword evidence="2" id="KW-1185">Reference proteome</keyword>
<dbReference type="OrthoDB" id="6107827at2759"/>
<gene>
    <name evidence="1" type="ORF">MGAL_10B025123</name>
</gene>
<comment type="caution">
    <text evidence="1">The sequence shown here is derived from an EMBL/GenBank/DDBJ whole genome shotgun (WGS) entry which is preliminary data.</text>
</comment>
<proteinExistence type="predicted"/>
<reference evidence="1" key="1">
    <citation type="submission" date="2018-11" db="EMBL/GenBank/DDBJ databases">
        <authorList>
            <person name="Alioto T."/>
            <person name="Alioto T."/>
        </authorList>
    </citation>
    <scope>NUCLEOTIDE SEQUENCE</scope>
</reference>
<name>A0A8B6BJR9_MYTGA</name>
<sequence>MNLNADFICFVENHSGSQTEFSKWFSFEITQRGEILRVYHPPEDSEVLAIKKGFAAVFSSKLHSKEEITGNSIDVKSWNYFTEEVGSEGPHSAVYKVKETPVGIEFKKQRKGHVIPNAKGTLTKVLHFHNKLGIIHKVMIEEDFSLPRSTESSDPFVNMRKVKFVNDFDKMSIPEMSALCKGELVFVTRHEVKELYVKPKNVSTGSIRTDKYERTRKGHVNVTEILNDISSNITCIRNQPPKDKIRSIQDVYGSPQKMSSYQGSVPSSLDKIRSIQDLSGYQQKAAPVRDDTGVKSYTSDDNISVHSILSITHKSTTSKSDLASVQSRGSFTAKSGESVKSYDDFIDNDSN</sequence>
<organism evidence="1 2">
    <name type="scientific">Mytilus galloprovincialis</name>
    <name type="common">Mediterranean mussel</name>
    <dbReference type="NCBI Taxonomy" id="29158"/>
    <lineage>
        <taxon>Eukaryota</taxon>
        <taxon>Metazoa</taxon>
        <taxon>Spiralia</taxon>
        <taxon>Lophotrochozoa</taxon>
        <taxon>Mollusca</taxon>
        <taxon>Bivalvia</taxon>
        <taxon>Autobranchia</taxon>
        <taxon>Pteriomorphia</taxon>
        <taxon>Mytilida</taxon>
        <taxon>Mytiloidea</taxon>
        <taxon>Mytilidae</taxon>
        <taxon>Mytilinae</taxon>
        <taxon>Mytilus</taxon>
    </lineage>
</organism>
<evidence type="ECO:0000313" key="2">
    <source>
        <dbReference type="Proteomes" id="UP000596742"/>
    </source>
</evidence>
<dbReference type="Proteomes" id="UP000596742">
    <property type="component" value="Unassembled WGS sequence"/>
</dbReference>
<evidence type="ECO:0000313" key="1">
    <source>
        <dbReference type="EMBL" id="VDH90879.1"/>
    </source>
</evidence>
<protein>
    <submittedName>
        <fullName evidence="1">Uncharacterized protein</fullName>
    </submittedName>
</protein>
<dbReference type="AlphaFoldDB" id="A0A8B6BJR9"/>
<dbReference type="EMBL" id="UYJE01000178">
    <property type="protein sequence ID" value="VDH90879.1"/>
    <property type="molecule type" value="Genomic_DNA"/>
</dbReference>
<accession>A0A8B6BJR9</accession>